<dbReference type="RefSeq" id="WP_377546526.1">
    <property type="nucleotide sequence ID" value="NZ_JBHSBN010000010.1"/>
</dbReference>
<dbReference type="EMBL" id="JBHSBN010000010">
    <property type="protein sequence ID" value="MFC4107519.1"/>
    <property type="molecule type" value="Genomic_DNA"/>
</dbReference>
<dbReference type="Pfam" id="PF03476">
    <property type="entry name" value="MOSC_N"/>
    <property type="match status" value="1"/>
</dbReference>
<dbReference type="PANTHER" id="PTHR14237">
    <property type="entry name" value="MOLYBDOPTERIN COFACTOR SULFURASE MOSC"/>
    <property type="match status" value="1"/>
</dbReference>
<feature type="domain" description="MOSC" evidence="1">
    <location>
        <begin position="118"/>
        <end position="295"/>
    </location>
</feature>
<dbReference type="PROSITE" id="PS51340">
    <property type="entry name" value="MOSC"/>
    <property type="match status" value="1"/>
</dbReference>
<dbReference type="SUPFAM" id="SSF50800">
    <property type="entry name" value="PK beta-barrel domain-like"/>
    <property type="match status" value="1"/>
</dbReference>
<organism evidence="2 3">
    <name type="scientific">Micromonospora zhanjiangensis</name>
    <dbReference type="NCBI Taxonomy" id="1522057"/>
    <lineage>
        <taxon>Bacteria</taxon>
        <taxon>Bacillati</taxon>
        <taxon>Actinomycetota</taxon>
        <taxon>Actinomycetes</taxon>
        <taxon>Micromonosporales</taxon>
        <taxon>Micromonosporaceae</taxon>
        <taxon>Micromonospora</taxon>
    </lineage>
</organism>
<dbReference type="InterPro" id="IPR011037">
    <property type="entry name" value="Pyrv_Knase-like_insert_dom_sf"/>
</dbReference>
<dbReference type="Proteomes" id="UP001595868">
    <property type="component" value="Unassembled WGS sequence"/>
</dbReference>
<accession>A0ABV8KNB9</accession>
<evidence type="ECO:0000259" key="1">
    <source>
        <dbReference type="PROSITE" id="PS51340"/>
    </source>
</evidence>
<protein>
    <submittedName>
        <fullName evidence="2">MOSC domain-containing protein</fullName>
    </submittedName>
</protein>
<keyword evidence="3" id="KW-1185">Reference proteome</keyword>
<dbReference type="SUPFAM" id="SSF141673">
    <property type="entry name" value="MOSC N-terminal domain-like"/>
    <property type="match status" value="1"/>
</dbReference>
<evidence type="ECO:0000313" key="2">
    <source>
        <dbReference type="EMBL" id="MFC4107519.1"/>
    </source>
</evidence>
<reference evidence="3" key="1">
    <citation type="journal article" date="2019" name="Int. J. Syst. Evol. Microbiol.">
        <title>The Global Catalogue of Microorganisms (GCM) 10K type strain sequencing project: providing services to taxonomists for standard genome sequencing and annotation.</title>
        <authorList>
            <consortium name="The Broad Institute Genomics Platform"/>
            <consortium name="The Broad Institute Genome Sequencing Center for Infectious Disease"/>
            <person name="Wu L."/>
            <person name="Ma J."/>
        </authorList>
    </citation>
    <scope>NUCLEOTIDE SEQUENCE [LARGE SCALE GENOMIC DNA]</scope>
    <source>
        <strain evidence="3">2902at01</strain>
    </source>
</reference>
<dbReference type="InterPro" id="IPR005303">
    <property type="entry name" value="MOCOS_middle"/>
</dbReference>
<comment type="caution">
    <text evidence="2">The sequence shown here is derived from an EMBL/GenBank/DDBJ whole genome shotgun (WGS) entry which is preliminary data.</text>
</comment>
<evidence type="ECO:0000313" key="3">
    <source>
        <dbReference type="Proteomes" id="UP001595868"/>
    </source>
</evidence>
<dbReference type="InterPro" id="IPR005302">
    <property type="entry name" value="MoCF_Sase_C"/>
</dbReference>
<proteinExistence type="predicted"/>
<sequence length="296" mass="31961">MRLASIHTYPVKSSHGQDHACLQVLPWGLAGDRRWMLVDDAGVGVTQREVAAMVQLRPAVRTGGLVLRAAGRPDLDVPEPTGAAPVDVRVFNNRLRVPALPAGAAADRWLADLLGREVRLVWLAEPTRHQPRDDRPDADARLDAGDRVSFADGYPLLLANSASLAQLNDWLAESGSTEGPLPMTRFRPNVVVDDAPPWAEDDWTGRRLRIGSAVFQVADGCDRCVVTTTDQETGVRGKQPLRILAERRKFGRDLLFGQNLVPVGSVRAVGSGADGVPVDIDDFGTIGVGDPVELLP</sequence>
<name>A0ABV8KNB9_9ACTN</name>
<dbReference type="Pfam" id="PF03473">
    <property type="entry name" value="MOSC"/>
    <property type="match status" value="1"/>
</dbReference>
<dbReference type="PANTHER" id="PTHR14237:SF19">
    <property type="entry name" value="MITOCHONDRIAL AMIDOXIME REDUCING COMPONENT 1"/>
    <property type="match status" value="1"/>
</dbReference>
<gene>
    <name evidence="2" type="ORF">ACFOX0_16500</name>
</gene>